<accession>A0A4V6D8W6</accession>
<dbReference type="Gramene" id="TKW23596">
    <property type="protein sequence ID" value="TKW23596"/>
    <property type="gene ID" value="SEVIR_4G301801v2"/>
</dbReference>
<gene>
    <name evidence="2" type="ORF">SEVIR_4G301801v2</name>
</gene>
<sequence>MPAFFSAGRLFSALPFWCSVSLSAFQQIHHRHSSSFLLPFFLKKNNLNYSVC</sequence>
<proteinExistence type="predicted"/>
<feature type="chain" id="PRO_5020544481" evidence="1">
    <location>
        <begin position="24"/>
        <end position="52"/>
    </location>
</feature>
<evidence type="ECO:0000256" key="1">
    <source>
        <dbReference type="SAM" id="SignalP"/>
    </source>
</evidence>
<organism evidence="2 3">
    <name type="scientific">Setaria viridis</name>
    <name type="common">Green bristlegrass</name>
    <name type="synonym">Setaria italica subsp. viridis</name>
    <dbReference type="NCBI Taxonomy" id="4556"/>
    <lineage>
        <taxon>Eukaryota</taxon>
        <taxon>Viridiplantae</taxon>
        <taxon>Streptophyta</taxon>
        <taxon>Embryophyta</taxon>
        <taxon>Tracheophyta</taxon>
        <taxon>Spermatophyta</taxon>
        <taxon>Magnoliopsida</taxon>
        <taxon>Liliopsida</taxon>
        <taxon>Poales</taxon>
        <taxon>Poaceae</taxon>
        <taxon>PACMAD clade</taxon>
        <taxon>Panicoideae</taxon>
        <taxon>Panicodae</taxon>
        <taxon>Paniceae</taxon>
        <taxon>Cenchrinae</taxon>
        <taxon>Setaria</taxon>
    </lineage>
</organism>
<protein>
    <submittedName>
        <fullName evidence="2">Uncharacterized protein</fullName>
    </submittedName>
</protein>
<dbReference type="AlphaFoldDB" id="A0A4V6D8W6"/>
<dbReference type="EMBL" id="CM016555">
    <property type="protein sequence ID" value="TKW23596.1"/>
    <property type="molecule type" value="Genomic_DNA"/>
</dbReference>
<feature type="signal peptide" evidence="1">
    <location>
        <begin position="1"/>
        <end position="23"/>
    </location>
</feature>
<keyword evidence="1" id="KW-0732">Signal</keyword>
<dbReference type="Proteomes" id="UP000298652">
    <property type="component" value="Chromosome 4"/>
</dbReference>
<evidence type="ECO:0000313" key="3">
    <source>
        <dbReference type="Proteomes" id="UP000298652"/>
    </source>
</evidence>
<reference evidence="2" key="1">
    <citation type="submission" date="2019-03" db="EMBL/GenBank/DDBJ databases">
        <title>WGS assembly of Setaria viridis.</title>
        <authorList>
            <person name="Huang P."/>
            <person name="Jenkins J."/>
            <person name="Grimwood J."/>
            <person name="Barry K."/>
            <person name="Healey A."/>
            <person name="Mamidi S."/>
            <person name="Sreedasyam A."/>
            <person name="Shu S."/>
            <person name="Feldman M."/>
            <person name="Wu J."/>
            <person name="Yu Y."/>
            <person name="Chen C."/>
            <person name="Johnson J."/>
            <person name="Rokhsar D."/>
            <person name="Baxter I."/>
            <person name="Schmutz J."/>
            <person name="Brutnell T."/>
            <person name="Kellogg E."/>
        </authorList>
    </citation>
    <scope>NUCLEOTIDE SEQUENCE [LARGE SCALE GENOMIC DNA]</scope>
</reference>
<evidence type="ECO:0000313" key="2">
    <source>
        <dbReference type="EMBL" id="TKW23596.1"/>
    </source>
</evidence>
<name>A0A4V6D8W6_SETVI</name>
<keyword evidence="3" id="KW-1185">Reference proteome</keyword>